<name>A0A4D6NIN8_VIGUN</name>
<gene>
    <name evidence="1" type="ORF">DEO72_LG11g171</name>
</gene>
<dbReference type="Proteomes" id="UP000501690">
    <property type="component" value="Linkage Group LG11"/>
</dbReference>
<dbReference type="AlphaFoldDB" id="A0A4D6NIN8"/>
<proteinExistence type="predicted"/>
<evidence type="ECO:0000313" key="2">
    <source>
        <dbReference type="Proteomes" id="UP000501690"/>
    </source>
</evidence>
<evidence type="ECO:0000313" key="1">
    <source>
        <dbReference type="EMBL" id="QCE13178.1"/>
    </source>
</evidence>
<protein>
    <submittedName>
        <fullName evidence="1">Uncharacterized protein</fullName>
    </submittedName>
</protein>
<dbReference type="EMBL" id="CP039355">
    <property type="protein sequence ID" value="QCE13178.1"/>
    <property type="molecule type" value="Genomic_DNA"/>
</dbReference>
<accession>A0A4D6NIN8</accession>
<reference evidence="1 2" key="1">
    <citation type="submission" date="2019-04" db="EMBL/GenBank/DDBJ databases">
        <title>An improved genome assembly and genetic linkage map for asparagus bean, Vigna unguiculata ssp. sesquipedialis.</title>
        <authorList>
            <person name="Xia Q."/>
            <person name="Zhang R."/>
            <person name="Dong Y."/>
        </authorList>
    </citation>
    <scope>NUCLEOTIDE SEQUENCE [LARGE SCALE GENOMIC DNA]</scope>
    <source>
        <tissue evidence="1">Leaf</tissue>
    </source>
</reference>
<keyword evidence="2" id="KW-1185">Reference proteome</keyword>
<sequence>MSTASVAADEVLEDEEVVLLVRGAGLCEGGAMQLVASAASLFPRFGATWQAGRGWCASSS</sequence>
<organism evidence="1 2">
    <name type="scientific">Vigna unguiculata</name>
    <name type="common">Cowpea</name>
    <dbReference type="NCBI Taxonomy" id="3917"/>
    <lineage>
        <taxon>Eukaryota</taxon>
        <taxon>Viridiplantae</taxon>
        <taxon>Streptophyta</taxon>
        <taxon>Embryophyta</taxon>
        <taxon>Tracheophyta</taxon>
        <taxon>Spermatophyta</taxon>
        <taxon>Magnoliopsida</taxon>
        <taxon>eudicotyledons</taxon>
        <taxon>Gunneridae</taxon>
        <taxon>Pentapetalae</taxon>
        <taxon>rosids</taxon>
        <taxon>fabids</taxon>
        <taxon>Fabales</taxon>
        <taxon>Fabaceae</taxon>
        <taxon>Papilionoideae</taxon>
        <taxon>50 kb inversion clade</taxon>
        <taxon>NPAAA clade</taxon>
        <taxon>indigoferoid/millettioid clade</taxon>
        <taxon>Phaseoleae</taxon>
        <taxon>Vigna</taxon>
    </lineage>
</organism>